<reference evidence="3 4" key="1">
    <citation type="submission" date="2024-02" db="EMBL/GenBank/DDBJ databases">
        <title>High-quality chromosome-scale genome assembly of Pensacola bahiagrass (Paspalum notatum Flugge var. saurae).</title>
        <authorList>
            <person name="Vega J.M."/>
            <person name="Podio M."/>
            <person name="Orjuela J."/>
            <person name="Siena L.A."/>
            <person name="Pessino S.C."/>
            <person name="Combes M.C."/>
            <person name="Mariac C."/>
            <person name="Albertini E."/>
            <person name="Pupilli F."/>
            <person name="Ortiz J.P.A."/>
            <person name="Leblanc O."/>
        </authorList>
    </citation>
    <scope>NUCLEOTIDE SEQUENCE [LARGE SCALE GENOMIC DNA]</scope>
    <source>
        <strain evidence="3">R1</strain>
        <tissue evidence="3">Leaf</tissue>
    </source>
</reference>
<feature type="domain" description="F-box" evidence="2">
    <location>
        <begin position="42"/>
        <end position="90"/>
    </location>
</feature>
<evidence type="ECO:0000256" key="1">
    <source>
        <dbReference type="SAM" id="MobiDB-lite"/>
    </source>
</evidence>
<name>A0AAQ3SVP9_PASNO</name>
<evidence type="ECO:0000313" key="4">
    <source>
        <dbReference type="Proteomes" id="UP001341281"/>
    </source>
</evidence>
<evidence type="ECO:0000313" key="3">
    <source>
        <dbReference type="EMBL" id="WVZ61628.1"/>
    </source>
</evidence>
<organism evidence="3 4">
    <name type="scientific">Paspalum notatum var. saurae</name>
    <dbReference type="NCBI Taxonomy" id="547442"/>
    <lineage>
        <taxon>Eukaryota</taxon>
        <taxon>Viridiplantae</taxon>
        <taxon>Streptophyta</taxon>
        <taxon>Embryophyta</taxon>
        <taxon>Tracheophyta</taxon>
        <taxon>Spermatophyta</taxon>
        <taxon>Magnoliopsida</taxon>
        <taxon>Liliopsida</taxon>
        <taxon>Poales</taxon>
        <taxon>Poaceae</taxon>
        <taxon>PACMAD clade</taxon>
        <taxon>Panicoideae</taxon>
        <taxon>Andropogonodae</taxon>
        <taxon>Paspaleae</taxon>
        <taxon>Paspalinae</taxon>
        <taxon>Paspalum</taxon>
    </lineage>
</organism>
<keyword evidence="4" id="KW-1185">Reference proteome</keyword>
<dbReference type="Gene3D" id="1.20.1280.50">
    <property type="match status" value="1"/>
</dbReference>
<proteinExistence type="predicted"/>
<dbReference type="InterPro" id="IPR036047">
    <property type="entry name" value="F-box-like_dom_sf"/>
</dbReference>
<gene>
    <name evidence="3" type="ORF">U9M48_011476</name>
</gene>
<dbReference type="PROSITE" id="PS50181">
    <property type="entry name" value="FBOX"/>
    <property type="match status" value="1"/>
</dbReference>
<dbReference type="InterPro" id="IPR001810">
    <property type="entry name" value="F-box_dom"/>
</dbReference>
<dbReference type="Proteomes" id="UP001341281">
    <property type="component" value="Chromosome 03"/>
</dbReference>
<dbReference type="Pfam" id="PF00646">
    <property type="entry name" value="F-box"/>
    <property type="match status" value="1"/>
</dbReference>
<accession>A0AAQ3SVP9</accession>
<feature type="region of interest" description="Disordered" evidence="1">
    <location>
        <begin position="1"/>
        <end position="44"/>
    </location>
</feature>
<dbReference type="SUPFAM" id="SSF81383">
    <property type="entry name" value="F-box domain"/>
    <property type="match status" value="1"/>
</dbReference>
<dbReference type="AlphaFoldDB" id="A0AAQ3SVP9"/>
<feature type="region of interest" description="Disordered" evidence="1">
    <location>
        <begin position="121"/>
        <end position="148"/>
    </location>
</feature>
<sequence length="148" mass="16915">MKGDKARHRRRGRHRQRYNNKQAGGSSSDKKTPAKTTTDGDATALSDLPDHLLAEILVRVSPLGGFCNRAPRVCKTWRRIVSHDSGFRRRYHALHREAILAIQEICIFASRWREEQCLRTKTAPTTTEQRTPAGLETQEMITQQPEQP</sequence>
<protein>
    <recommendedName>
        <fullName evidence="2">F-box domain-containing protein</fullName>
    </recommendedName>
</protein>
<dbReference type="PANTHER" id="PTHR33207">
    <property type="entry name" value="F-BOX DOMAIN CONTAINING PROTEIN-RELATED"/>
    <property type="match status" value="1"/>
</dbReference>
<evidence type="ECO:0000259" key="2">
    <source>
        <dbReference type="PROSITE" id="PS50181"/>
    </source>
</evidence>
<dbReference type="EMBL" id="CP144747">
    <property type="protein sequence ID" value="WVZ61628.1"/>
    <property type="molecule type" value="Genomic_DNA"/>
</dbReference>
<feature type="compositionally biased region" description="Basic residues" evidence="1">
    <location>
        <begin position="1"/>
        <end position="18"/>
    </location>
</feature>
<feature type="compositionally biased region" description="Polar residues" evidence="1">
    <location>
        <begin position="139"/>
        <end position="148"/>
    </location>
</feature>